<gene>
    <name evidence="2" type="ORF">Nkreftii_001699</name>
</gene>
<dbReference type="Proteomes" id="UP000593737">
    <property type="component" value="Chromosome"/>
</dbReference>
<reference evidence="2 3" key="1">
    <citation type="journal article" date="2020" name="ISME J.">
        <title>Enrichment and physiological characterization of a novel comammox Nitrospira indicates ammonium inhibition of complete nitrification.</title>
        <authorList>
            <person name="Sakoula D."/>
            <person name="Koch H."/>
            <person name="Frank J."/>
            <person name="Jetten M.S.M."/>
            <person name="van Kessel M.A.H.J."/>
            <person name="Lucker S."/>
        </authorList>
    </citation>
    <scope>NUCLEOTIDE SEQUENCE [LARGE SCALE GENOMIC DNA]</scope>
    <source>
        <strain evidence="2">Comreactor17</strain>
    </source>
</reference>
<dbReference type="InterPro" id="IPR036249">
    <property type="entry name" value="Thioredoxin-like_sf"/>
</dbReference>
<evidence type="ECO:0000313" key="3">
    <source>
        <dbReference type="Proteomes" id="UP000593737"/>
    </source>
</evidence>
<dbReference type="Gene3D" id="3.40.30.10">
    <property type="entry name" value="Glutaredoxin"/>
    <property type="match status" value="1"/>
</dbReference>
<evidence type="ECO:0000313" key="2">
    <source>
        <dbReference type="EMBL" id="QPD03925.1"/>
    </source>
</evidence>
<dbReference type="Pfam" id="PF01323">
    <property type="entry name" value="DSBA"/>
    <property type="match status" value="1"/>
</dbReference>
<sequence>MMTTDAPSRKFLLYSDFNCPFCYALHERLYELNLLDSCEWHGVQHAPHLPRPMRPWQGSLGAELKHEVAVVQRLAPGLPISLPSGKPNTLPAIKQAAALLRQDVRRGMDFVKLTYRAFWCEGHDISDLQVVKHLAGEEGTEDVDDEYLVIAQKWETAWHATGQNGVPLVVSPDGDLLVGCVPVDQVKSFFSGQA</sequence>
<protein>
    <recommendedName>
        <fullName evidence="1">DSBA-like thioredoxin domain-containing protein</fullName>
    </recommendedName>
</protein>
<dbReference type="GO" id="GO:0016491">
    <property type="term" value="F:oxidoreductase activity"/>
    <property type="evidence" value="ECO:0007669"/>
    <property type="project" value="InterPro"/>
</dbReference>
<dbReference type="InterPro" id="IPR001853">
    <property type="entry name" value="DSBA-like_thioredoxin_dom"/>
</dbReference>
<evidence type="ECO:0000259" key="1">
    <source>
        <dbReference type="Pfam" id="PF01323"/>
    </source>
</evidence>
<name>A0A7S8FDN7_9BACT</name>
<dbReference type="SUPFAM" id="SSF52833">
    <property type="entry name" value="Thioredoxin-like"/>
    <property type="match status" value="1"/>
</dbReference>
<proteinExistence type="predicted"/>
<feature type="domain" description="DSBA-like thioredoxin" evidence="1">
    <location>
        <begin position="13"/>
        <end position="188"/>
    </location>
</feature>
<dbReference type="EMBL" id="CP047423">
    <property type="protein sequence ID" value="QPD03925.1"/>
    <property type="molecule type" value="Genomic_DNA"/>
</dbReference>
<dbReference type="KEGG" id="nkf:Nkreftii_001699"/>
<accession>A0A7S8FDN7</accession>
<dbReference type="AlphaFoldDB" id="A0A7S8FDN7"/>
<organism evidence="2 3">
    <name type="scientific">Candidatus Nitrospira kreftii</name>
    <dbReference type="NCBI Taxonomy" id="2652173"/>
    <lineage>
        <taxon>Bacteria</taxon>
        <taxon>Pseudomonadati</taxon>
        <taxon>Nitrospirota</taxon>
        <taxon>Nitrospiria</taxon>
        <taxon>Nitrospirales</taxon>
        <taxon>Nitrospiraceae</taxon>
        <taxon>Nitrospira</taxon>
    </lineage>
</organism>